<dbReference type="EMBL" id="AUZY01011808">
    <property type="protein sequence ID" value="EQD33028.1"/>
    <property type="molecule type" value="Genomic_DNA"/>
</dbReference>
<evidence type="ECO:0000256" key="6">
    <source>
        <dbReference type="ARBA" id="ARBA00047929"/>
    </source>
</evidence>
<name>T0YIP7_9ZZZZ</name>
<comment type="catalytic activity">
    <reaction evidence="6">
        <text>tRNA(Sec) + L-serine + ATP = L-seryl-tRNA(Sec) + AMP + diphosphate + H(+)</text>
        <dbReference type="Rhea" id="RHEA:42580"/>
        <dbReference type="Rhea" id="RHEA-COMP:9742"/>
        <dbReference type="Rhea" id="RHEA-COMP:10128"/>
        <dbReference type="ChEBI" id="CHEBI:15378"/>
        <dbReference type="ChEBI" id="CHEBI:30616"/>
        <dbReference type="ChEBI" id="CHEBI:33019"/>
        <dbReference type="ChEBI" id="CHEBI:33384"/>
        <dbReference type="ChEBI" id="CHEBI:78442"/>
        <dbReference type="ChEBI" id="CHEBI:78533"/>
        <dbReference type="ChEBI" id="CHEBI:456215"/>
        <dbReference type="EC" id="6.1.1.11"/>
    </reaction>
</comment>
<keyword evidence="8" id="KW-0436">Ligase</keyword>
<dbReference type="InterPro" id="IPR045864">
    <property type="entry name" value="aa-tRNA-synth_II/BPL/LPL"/>
</dbReference>
<dbReference type="GO" id="GO:0006412">
    <property type="term" value="P:translation"/>
    <property type="evidence" value="ECO:0007669"/>
    <property type="project" value="UniProtKB-KW"/>
</dbReference>
<comment type="similarity">
    <text evidence="2">Belongs to the class-II aminoacyl-tRNA synthetase family. Type-1 seryl-tRNA synthetase subfamily.</text>
</comment>
<dbReference type="SUPFAM" id="SSF55681">
    <property type="entry name" value="Class II aaRS and biotin synthetases"/>
    <property type="match status" value="1"/>
</dbReference>
<dbReference type="AlphaFoldDB" id="T0YIP7"/>
<evidence type="ECO:0000313" key="8">
    <source>
        <dbReference type="EMBL" id="EQD33028.1"/>
    </source>
</evidence>
<evidence type="ECO:0000256" key="7">
    <source>
        <dbReference type="ARBA" id="ARBA00048823"/>
    </source>
</evidence>
<keyword evidence="3" id="KW-0963">Cytoplasm</keyword>
<keyword evidence="4" id="KW-0648">Protein biosynthesis</keyword>
<keyword evidence="8" id="KW-0030">Aminoacyl-tRNA synthetase</keyword>
<evidence type="ECO:0000256" key="5">
    <source>
        <dbReference type="ARBA" id="ARBA00033352"/>
    </source>
</evidence>
<comment type="caution">
    <text evidence="8">The sequence shown here is derived from an EMBL/GenBank/DDBJ whole genome shotgun (WGS) entry which is preliminary data.</text>
</comment>
<dbReference type="Gene3D" id="3.30.930.10">
    <property type="entry name" value="Bira Bifunctional Protein, Domain 2"/>
    <property type="match status" value="1"/>
</dbReference>
<evidence type="ECO:0000256" key="4">
    <source>
        <dbReference type="ARBA" id="ARBA00022917"/>
    </source>
</evidence>
<dbReference type="PANTHER" id="PTHR43697:SF1">
    <property type="entry name" value="SERINE--TRNA LIGASE"/>
    <property type="match status" value="1"/>
</dbReference>
<dbReference type="GO" id="GO:0004828">
    <property type="term" value="F:serine-tRNA ligase activity"/>
    <property type="evidence" value="ECO:0007669"/>
    <property type="project" value="UniProtKB-EC"/>
</dbReference>
<comment type="catalytic activity">
    <reaction evidence="7">
        <text>tRNA(Ser) + L-serine + ATP = L-seryl-tRNA(Ser) + AMP + diphosphate + H(+)</text>
        <dbReference type="Rhea" id="RHEA:12292"/>
        <dbReference type="Rhea" id="RHEA-COMP:9669"/>
        <dbReference type="Rhea" id="RHEA-COMP:9703"/>
        <dbReference type="ChEBI" id="CHEBI:15378"/>
        <dbReference type="ChEBI" id="CHEBI:30616"/>
        <dbReference type="ChEBI" id="CHEBI:33019"/>
        <dbReference type="ChEBI" id="CHEBI:33384"/>
        <dbReference type="ChEBI" id="CHEBI:78442"/>
        <dbReference type="ChEBI" id="CHEBI:78533"/>
        <dbReference type="ChEBI" id="CHEBI:456215"/>
        <dbReference type="EC" id="6.1.1.11"/>
    </reaction>
</comment>
<protein>
    <recommendedName>
        <fullName evidence="5">Seryl-tRNA(Ser/Sec) synthetase</fullName>
    </recommendedName>
</protein>
<feature type="non-terminal residue" evidence="8">
    <location>
        <position position="137"/>
    </location>
</feature>
<evidence type="ECO:0000256" key="3">
    <source>
        <dbReference type="ARBA" id="ARBA00022490"/>
    </source>
</evidence>
<reference evidence="8" key="2">
    <citation type="journal article" date="2014" name="ISME J.">
        <title>Microbial stratification in low pH oxic and suboxic macroscopic growths along an acid mine drainage.</title>
        <authorList>
            <person name="Mendez-Garcia C."/>
            <person name="Mesa V."/>
            <person name="Sprenger R.R."/>
            <person name="Richter M."/>
            <person name="Diez M.S."/>
            <person name="Solano J."/>
            <person name="Bargiela R."/>
            <person name="Golyshina O.V."/>
            <person name="Manteca A."/>
            <person name="Ramos J.L."/>
            <person name="Gallego J.R."/>
            <person name="Llorente I."/>
            <person name="Martins Dos Santos V.A."/>
            <person name="Jensen O.N."/>
            <person name="Pelaez A.I."/>
            <person name="Sanchez J."/>
            <person name="Ferrer M."/>
        </authorList>
    </citation>
    <scope>NUCLEOTIDE SEQUENCE</scope>
</reference>
<evidence type="ECO:0000256" key="1">
    <source>
        <dbReference type="ARBA" id="ARBA00005045"/>
    </source>
</evidence>
<reference evidence="8" key="1">
    <citation type="submission" date="2013-08" db="EMBL/GenBank/DDBJ databases">
        <authorList>
            <person name="Mendez C."/>
            <person name="Richter M."/>
            <person name="Ferrer M."/>
            <person name="Sanchez J."/>
        </authorList>
    </citation>
    <scope>NUCLEOTIDE SEQUENCE</scope>
</reference>
<organism evidence="8">
    <name type="scientific">mine drainage metagenome</name>
    <dbReference type="NCBI Taxonomy" id="410659"/>
    <lineage>
        <taxon>unclassified sequences</taxon>
        <taxon>metagenomes</taxon>
        <taxon>ecological metagenomes</taxon>
    </lineage>
</organism>
<comment type="pathway">
    <text evidence="1">Aminoacyl-tRNA biosynthesis; selenocysteinyl-tRNA(Sec) biosynthesis; L-seryl-tRNA(Sec) from L-serine and tRNA(Sec): step 1/1.</text>
</comment>
<sequence length="137" mass="15234">MLLIVPNLPDPGCPDGLTLESNVVIRSYPAQLPKYLPHQRVPHWEIGKELNILDMERGAKLSGSMFPLYKGMGATLVRALTSFALDLHADAFVEIQPPTLVRTQTMMATGHLPKFADEAYQIERDDLWAIPTAEVPL</sequence>
<evidence type="ECO:0000256" key="2">
    <source>
        <dbReference type="ARBA" id="ARBA00010728"/>
    </source>
</evidence>
<dbReference type="PANTHER" id="PTHR43697">
    <property type="entry name" value="SERYL-TRNA SYNTHETASE"/>
    <property type="match status" value="1"/>
</dbReference>
<proteinExistence type="inferred from homology"/>
<gene>
    <name evidence="8" type="ORF">B1B_17662</name>
</gene>
<accession>T0YIP7</accession>